<feature type="compositionally biased region" description="Basic and acidic residues" evidence="1">
    <location>
        <begin position="354"/>
        <end position="371"/>
    </location>
</feature>
<sequence length="406" mass="46415">MYSHLPMIMLVLIALVWVAAPMIFCPQPTLRSIREDITEFWTFSIAPSASLSFTFNPNIYNLEDKLATGIENPRANLYDLWLTSHLEHKRSPIFFRVLQFGCTLLRLFVLFPSVYATMVDNMDFVVWFISANFFILALWKLFDAPAILLSASFVWWLTAIPFCLYTRVVTLGTLLCAFILTTEVLAGFEYAALLVCWAVLRPNPDCGEMPEGNDAEQSAKELAKKRLRRYDQVVEYLYLYLLGYQWNLYLAFAILFANLAVQIVLALLDVVAGLHSGWLLNRGLMSGGCCKLRRRGYEPPRGDSDGPSQRLLDLRKRTWEPHVHEDAHEDSTHGAGEGEHEETIQSLGAEGEAETEHAQEVPSEERTEDQVTRTQGLIPNGDLCTREQRPLLRQQHFDLHRRSQSW</sequence>
<name>A0A7S0ZZT5_NOCSC</name>
<reference evidence="3" key="1">
    <citation type="submission" date="2021-01" db="EMBL/GenBank/DDBJ databases">
        <authorList>
            <person name="Corre E."/>
            <person name="Pelletier E."/>
            <person name="Niang G."/>
            <person name="Scheremetjew M."/>
            <person name="Finn R."/>
            <person name="Kale V."/>
            <person name="Holt S."/>
            <person name="Cochrane G."/>
            <person name="Meng A."/>
            <person name="Brown T."/>
            <person name="Cohen L."/>
        </authorList>
    </citation>
    <scope>NUCLEOTIDE SEQUENCE</scope>
</reference>
<protein>
    <submittedName>
        <fullName evidence="3">Uncharacterized protein</fullName>
    </submittedName>
</protein>
<feature type="transmembrane region" description="Helical" evidence="2">
    <location>
        <begin position="154"/>
        <end position="180"/>
    </location>
</feature>
<accession>A0A7S0ZZT5</accession>
<keyword evidence="2" id="KW-1133">Transmembrane helix</keyword>
<feature type="transmembrane region" description="Helical" evidence="2">
    <location>
        <begin position="124"/>
        <end position="142"/>
    </location>
</feature>
<evidence type="ECO:0000313" key="3">
    <source>
        <dbReference type="EMBL" id="CAD8838105.1"/>
    </source>
</evidence>
<feature type="transmembrane region" description="Helical" evidence="2">
    <location>
        <begin position="93"/>
        <end position="118"/>
    </location>
</feature>
<proteinExistence type="predicted"/>
<evidence type="ECO:0000256" key="2">
    <source>
        <dbReference type="SAM" id="Phobius"/>
    </source>
</evidence>
<dbReference type="EMBL" id="HBFQ01017831">
    <property type="protein sequence ID" value="CAD8838105.1"/>
    <property type="molecule type" value="Transcribed_RNA"/>
</dbReference>
<feature type="compositionally biased region" description="Basic and acidic residues" evidence="1">
    <location>
        <begin position="322"/>
        <end position="343"/>
    </location>
</feature>
<feature type="transmembrane region" description="Helical" evidence="2">
    <location>
        <begin position="6"/>
        <end position="25"/>
    </location>
</feature>
<keyword evidence="2" id="KW-0472">Membrane</keyword>
<keyword evidence="2" id="KW-0812">Transmembrane</keyword>
<evidence type="ECO:0000256" key="1">
    <source>
        <dbReference type="SAM" id="MobiDB-lite"/>
    </source>
</evidence>
<feature type="region of interest" description="Disordered" evidence="1">
    <location>
        <begin position="322"/>
        <end position="389"/>
    </location>
</feature>
<gene>
    <name evidence="3" type="ORF">NSCI0253_LOCUS12453</name>
</gene>
<dbReference type="AlphaFoldDB" id="A0A7S0ZZT5"/>
<organism evidence="3">
    <name type="scientific">Noctiluca scintillans</name>
    <name type="common">Sea sparkle</name>
    <name type="synonym">Red tide dinoflagellate</name>
    <dbReference type="NCBI Taxonomy" id="2966"/>
    <lineage>
        <taxon>Eukaryota</taxon>
        <taxon>Sar</taxon>
        <taxon>Alveolata</taxon>
        <taxon>Dinophyceae</taxon>
        <taxon>Noctilucales</taxon>
        <taxon>Noctilucaceae</taxon>
        <taxon>Noctiluca</taxon>
    </lineage>
</organism>
<feature type="transmembrane region" description="Helical" evidence="2">
    <location>
        <begin position="248"/>
        <end position="272"/>
    </location>
</feature>